<dbReference type="EMBL" id="JAHQCS010000151">
    <property type="protein sequence ID" value="MBU9713757.1"/>
    <property type="molecule type" value="Genomic_DNA"/>
</dbReference>
<dbReference type="PANTHER" id="PTHR45947:SF3">
    <property type="entry name" value="SULFOQUINOVOSYL TRANSFERASE SQD2"/>
    <property type="match status" value="1"/>
</dbReference>
<sequence>MRIAIFSDTYAPEINGVARTLKRYTDFLEKRGIEYKLFVPESSTPFPAVPQVQRFTSIPFVLYPECRIALPNPIHIRQTLDEFQPTLIHITTPFNLGLFGHHYGRKHQIPMVASYHTNFDEYLDYYHLTFMEKWIWKYMNWFHRPFEKVFVPSKHTKDKLLKKELHSNIDIWGRGVDHTFFSPTKRSNKIREKHNIKEKNILLFVGRIAPEKDIHIVLETFHALPENVKKETHLLVVGDGPQLKPLSEANHKQITFTGFMEGEELAEVYASCDAFIFPSPTETFGNVVLEAQASSIPVIGAKAGGVQNLIEDGINGYLCSEKNVEEFVRSTTILLEDKVLRKSMGERAREFANCQSWDNIFNQLLHSCLSVQERIKRHTA</sequence>
<dbReference type="RefSeq" id="WP_217067905.1">
    <property type="nucleotide sequence ID" value="NZ_JAHQCS010000151.1"/>
</dbReference>
<reference evidence="3 4" key="1">
    <citation type="submission" date="2021-06" db="EMBL/GenBank/DDBJ databases">
        <title>Bacillus sp. RD4P76, an endophyte from a halophyte.</title>
        <authorList>
            <person name="Sun J.-Q."/>
        </authorList>
    </citation>
    <scope>NUCLEOTIDE SEQUENCE [LARGE SCALE GENOMIC DNA]</scope>
    <source>
        <strain evidence="3 4">CGMCC 1.15917</strain>
    </source>
</reference>
<organism evidence="3 4">
    <name type="scientific">Evansella tamaricis</name>
    <dbReference type="NCBI Taxonomy" id="2069301"/>
    <lineage>
        <taxon>Bacteria</taxon>
        <taxon>Bacillati</taxon>
        <taxon>Bacillota</taxon>
        <taxon>Bacilli</taxon>
        <taxon>Bacillales</taxon>
        <taxon>Bacillaceae</taxon>
        <taxon>Evansella</taxon>
    </lineage>
</organism>
<evidence type="ECO:0000313" key="4">
    <source>
        <dbReference type="Proteomes" id="UP000784880"/>
    </source>
</evidence>
<dbReference type="PANTHER" id="PTHR45947">
    <property type="entry name" value="SULFOQUINOVOSYL TRANSFERASE SQD2"/>
    <property type="match status" value="1"/>
</dbReference>
<proteinExistence type="predicted"/>
<feature type="domain" description="Glycosyltransferase subfamily 4-like N-terminal" evidence="2">
    <location>
        <begin position="14"/>
        <end position="179"/>
    </location>
</feature>
<keyword evidence="4" id="KW-1185">Reference proteome</keyword>
<evidence type="ECO:0000313" key="3">
    <source>
        <dbReference type="EMBL" id="MBU9713757.1"/>
    </source>
</evidence>
<dbReference type="Pfam" id="PF13439">
    <property type="entry name" value="Glyco_transf_4"/>
    <property type="match status" value="1"/>
</dbReference>
<evidence type="ECO:0000259" key="2">
    <source>
        <dbReference type="Pfam" id="PF13439"/>
    </source>
</evidence>
<feature type="domain" description="Glycosyl transferase family 1" evidence="1">
    <location>
        <begin position="188"/>
        <end position="350"/>
    </location>
</feature>
<name>A0ABS6JJC6_9BACI</name>
<dbReference type="InterPro" id="IPR050194">
    <property type="entry name" value="Glycosyltransferase_grp1"/>
</dbReference>
<dbReference type="InterPro" id="IPR001296">
    <property type="entry name" value="Glyco_trans_1"/>
</dbReference>
<dbReference type="InterPro" id="IPR028098">
    <property type="entry name" value="Glyco_trans_4-like_N"/>
</dbReference>
<accession>A0ABS6JJC6</accession>
<evidence type="ECO:0000259" key="1">
    <source>
        <dbReference type="Pfam" id="PF00534"/>
    </source>
</evidence>
<dbReference type="Pfam" id="PF00534">
    <property type="entry name" value="Glycos_transf_1"/>
    <property type="match status" value="1"/>
</dbReference>
<protein>
    <submittedName>
        <fullName evidence="3">Glycosyltransferase family 1 protein</fullName>
    </submittedName>
</protein>
<dbReference type="CDD" id="cd03814">
    <property type="entry name" value="GT4-like"/>
    <property type="match status" value="1"/>
</dbReference>
<gene>
    <name evidence="3" type="ORF">KS419_18675</name>
</gene>
<dbReference type="Proteomes" id="UP000784880">
    <property type="component" value="Unassembled WGS sequence"/>
</dbReference>
<comment type="caution">
    <text evidence="3">The sequence shown here is derived from an EMBL/GenBank/DDBJ whole genome shotgun (WGS) entry which is preliminary data.</text>
</comment>